<feature type="region of interest" description="Disordered" evidence="1">
    <location>
        <begin position="1"/>
        <end position="53"/>
    </location>
</feature>
<keyword evidence="3" id="KW-1185">Reference proteome</keyword>
<accession>M0EHF4</accession>
<reference evidence="2 3" key="1">
    <citation type="journal article" date="2014" name="PLoS Genet.">
        <title>Phylogenetically driven sequencing of extremely halophilic archaea reveals strategies for static and dynamic osmo-response.</title>
        <authorList>
            <person name="Becker E.A."/>
            <person name="Seitzer P.M."/>
            <person name="Tritt A."/>
            <person name="Larsen D."/>
            <person name="Krusor M."/>
            <person name="Yao A.I."/>
            <person name="Wu D."/>
            <person name="Madern D."/>
            <person name="Eisen J.A."/>
            <person name="Darling A.E."/>
            <person name="Facciotti M.T."/>
        </authorList>
    </citation>
    <scope>NUCLEOTIDE SEQUENCE [LARGE SCALE GENOMIC DNA]</scope>
    <source>
        <strain evidence="2 3">DSM 10284</strain>
    </source>
</reference>
<evidence type="ECO:0000313" key="3">
    <source>
        <dbReference type="Proteomes" id="UP000011509"/>
    </source>
</evidence>
<feature type="compositionally biased region" description="Basic and acidic residues" evidence="1">
    <location>
        <begin position="40"/>
        <end position="53"/>
    </location>
</feature>
<evidence type="ECO:0000256" key="1">
    <source>
        <dbReference type="SAM" id="MobiDB-lite"/>
    </source>
</evidence>
<dbReference type="Proteomes" id="UP000011509">
    <property type="component" value="Unassembled WGS sequence"/>
</dbReference>
<dbReference type="RefSeq" id="WP_006113481.1">
    <property type="nucleotide sequence ID" value="NZ_AOJL01000036.1"/>
</dbReference>
<feature type="region of interest" description="Disordered" evidence="1">
    <location>
        <begin position="87"/>
        <end position="110"/>
    </location>
</feature>
<name>M0EHF4_9EURY</name>
<dbReference type="AlphaFoldDB" id="M0EHF4"/>
<dbReference type="STRING" id="1227466.C464_09762"/>
<dbReference type="EMBL" id="AOJL01000036">
    <property type="protein sequence ID" value="ELZ47206.1"/>
    <property type="molecule type" value="Genomic_DNA"/>
</dbReference>
<gene>
    <name evidence="2" type="ORF">C464_09762</name>
</gene>
<protein>
    <submittedName>
        <fullName evidence="2">Uncharacterized protein</fullName>
    </submittedName>
</protein>
<comment type="caution">
    <text evidence="2">The sequence shown here is derived from an EMBL/GenBank/DDBJ whole genome shotgun (WGS) entry which is preliminary data.</text>
</comment>
<proteinExistence type="predicted"/>
<evidence type="ECO:0000313" key="2">
    <source>
        <dbReference type="EMBL" id="ELZ47206.1"/>
    </source>
</evidence>
<organism evidence="2 3">
    <name type="scientific">Halorubrum coriense DSM 10284</name>
    <dbReference type="NCBI Taxonomy" id="1227466"/>
    <lineage>
        <taxon>Archaea</taxon>
        <taxon>Methanobacteriati</taxon>
        <taxon>Methanobacteriota</taxon>
        <taxon>Stenosarchaea group</taxon>
        <taxon>Halobacteria</taxon>
        <taxon>Halobacteriales</taxon>
        <taxon>Haloferacaceae</taxon>
        <taxon>Halorubrum</taxon>
    </lineage>
</organism>
<sequence length="110" mass="11137">MDGVHADDVDVQLAHQPEPPVVLGAGDRGLAREPPGLAHPEVHAAHGERGERAAVDRDFEPVVADPKAARRPVGVASLSGLIVAAKAATGGADRAGDSDAAEESASTHTN</sequence>